<reference evidence="2 4" key="2">
    <citation type="submission" date="2013-11" db="EMBL/GenBank/DDBJ databases">
        <title>The Genome Sequence of Phytophthora parasitica CJ05E6.</title>
        <authorList>
            <consortium name="The Broad Institute Genomics Platform"/>
            <person name="Russ C."/>
            <person name="Tyler B."/>
            <person name="Panabieres F."/>
            <person name="Shan W."/>
            <person name="Tripathy S."/>
            <person name="Grunwald N."/>
            <person name="Machado M."/>
            <person name="Johnson C.S."/>
            <person name="Arredondo F."/>
            <person name="Hong C."/>
            <person name="Coffey M."/>
            <person name="Young S.K."/>
            <person name="Zeng Q."/>
            <person name="Gargeya S."/>
            <person name="Fitzgerald M."/>
            <person name="Abouelleil A."/>
            <person name="Alvarado L."/>
            <person name="Chapman S.B."/>
            <person name="Gainer-Dewar J."/>
            <person name="Goldberg J."/>
            <person name="Griggs A."/>
            <person name="Gujja S."/>
            <person name="Hansen M."/>
            <person name="Howarth C."/>
            <person name="Imamovic A."/>
            <person name="Ireland A."/>
            <person name="Larimer J."/>
            <person name="McCowan C."/>
            <person name="Murphy C."/>
            <person name="Pearson M."/>
            <person name="Poon T.W."/>
            <person name="Priest M."/>
            <person name="Roberts A."/>
            <person name="Saif S."/>
            <person name="Shea T."/>
            <person name="Sykes S."/>
            <person name="Wortman J."/>
            <person name="Nusbaum C."/>
            <person name="Birren B."/>
        </authorList>
    </citation>
    <scope>NUCLEOTIDE SEQUENCE [LARGE SCALE GENOMIC DNA]</scope>
    <source>
        <strain evidence="2 4">CJ05E6</strain>
    </source>
</reference>
<proteinExistence type="predicted"/>
<organism evidence="2 4">
    <name type="scientific">Phytophthora nicotianae</name>
    <name type="common">Potato buckeye rot agent</name>
    <name type="synonym">Phytophthora parasitica</name>
    <dbReference type="NCBI Taxonomy" id="4792"/>
    <lineage>
        <taxon>Eukaryota</taxon>
        <taxon>Sar</taxon>
        <taxon>Stramenopiles</taxon>
        <taxon>Oomycota</taxon>
        <taxon>Peronosporomycetes</taxon>
        <taxon>Peronosporales</taxon>
        <taxon>Peronosporaceae</taxon>
        <taxon>Phytophthora</taxon>
    </lineage>
</organism>
<evidence type="ECO:0000313" key="4">
    <source>
        <dbReference type="Proteomes" id="UP000053864"/>
    </source>
</evidence>
<dbReference type="EMBL" id="KI685231">
    <property type="protein sequence ID" value="ETK92142.1"/>
    <property type="molecule type" value="Genomic_DNA"/>
</dbReference>
<protein>
    <submittedName>
        <fullName evidence="2">Uncharacterized protein</fullName>
    </submittedName>
</protein>
<dbReference type="Proteomes" id="UP000053236">
    <property type="component" value="Unassembled WGS sequence"/>
</dbReference>
<evidence type="ECO:0000313" key="1">
    <source>
        <dbReference type="EMBL" id="ETK92142.1"/>
    </source>
</evidence>
<gene>
    <name evidence="3" type="ORF">L914_04393</name>
    <name evidence="1" type="ORF">L915_04448</name>
    <name evidence="2" type="ORF">L916_04418</name>
</gene>
<accession>W2JGD2</accession>
<dbReference type="EMBL" id="KI691748">
    <property type="protein sequence ID" value="ETM51863.1"/>
    <property type="molecule type" value="Genomic_DNA"/>
</dbReference>
<dbReference type="EMBL" id="KI671770">
    <property type="protein sequence ID" value="ETL45520.1"/>
    <property type="molecule type" value="Genomic_DNA"/>
</dbReference>
<dbReference type="Proteomes" id="UP000053864">
    <property type="component" value="Unassembled WGS sequence"/>
</dbReference>
<evidence type="ECO:0000313" key="2">
    <source>
        <dbReference type="EMBL" id="ETL45520.1"/>
    </source>
</evidence>
<evidence type="ECO:0000313" key="3">
    <source>
        <dbReference type="EMBL" id="ETM51863.1"/>
    </source>
</evidence>
<sequence>MENPDIKGFSDNAEELFNGFQYGMDSKNDAAND</sequence>
<reference evidence="3" key="3">
    <citation type="submission" date="2013-11" db="EMBL/GenBank/DDBJ databases">
        <title>The Genome Sequence of Phytophthora parasitica IAC_01/95.</title>
        <authorList>
            <consortium name="The Broad Institute Genomics Platform"/>
            <person name="Russ C."/>
            <person name="Tyler B."/>
            <person name="Panabieres F."/>
            <person name="Shan W."/>
            <person name="Tripathy S."/>
            <person name="Grunwald N."/>
            <person name="Machado M."/>
            <person name="Johnson C.S."/>
            <person name="Arredondo F."/>
            <person name="Hong C."/>
            <person name="Coffey M."/>
            <person name="Young S.K."/>
            <person name="Zeng Q."/>
            <person name="Gargeya S."/>
            <person name="Fitzgerald M."/>
            <person name="Abouelleil A."/>
            <person name="Alvarado L."/>
            <person name="Chapman S.B."/>
            <person name="Gainer-Dewar J."/>
            <person name="Goldberg J."/>
            <person name="Griggs A."/>
            <person name="Gujja S."/>
            <person name="Hansen M."/>
            <person name="Howarth C."/>
            <person name="Imamovic A."/>
            <person name="Ireland A."/>
            <person name="Larimer J."/>
            <person name="McCowan C."/>
            <person name="Murphy C."/>
            <person name="Pearson M."/>
            <person name="Poon T.W."/>
            <person name="Priest M."/>
            <person name="Roberts A."/>
            <person name="Saif S."/>
            <person name="Shea T."/>
            <person name="Sykes S."/>
            <person name="Wortman J."/>
            <person name="Nusbaum C."/>
            <person name="Birren B."/>
        </authorList>
    </citation>
    <scope>NUCLEOTIDE SEQUENCE [LARGE SCALE GENOMIC DNA]</scope>
    <source>
        <strain evidence="3">IAC_01/95</strain>
    </source>
</reference>
<dbReference type="Proteomes" id="UP000054532">
    <property type="component" value="Unassembled WGS sequence"/>
</dbReference>
<reference evidence="1" key="1">
    <citation type="submission" date="2013-11" db="EMBL/GenBank/DDBJ databases">
        <title>The Genome Sequence of Phytophthora parasitica CJ02B3.</title>
        <authorList>
            <consortium name="The Broad Institute Genomics Platform"/>
            <person name="Russ C."/>
            <person name="Tyler B."/>
            <person name="Panabieres F."/>
            <person name="Shan W."/>
            <person name="Tripathy S."/>
            <person name="Grunwald N."/>
            <person name="Machado M."/>
            <person name="Johnson C.S."/>
            <person name="Arredondo F."/>
            <person name="Hong C."/>
            <person name="Coffey M."/>
            <person name="Young S.K."/>
            <person name="Zeng Q."/>
            <person name="Gargeya S."/>
            <person name="Fitzgerald M."/>
            <person name="Abouelleil A."/>
            <person name="Alvarado L."/>
            <person name="Chapman S.B."/>
            <person name="Gainer-Dewar J."/>
            <person name="Goldberg J."/>
            <person name="Griggs A."/>
            <person name="Gujja S."/>
            <person name="Hansen M."/>
            <person name="Howarth C."/>
            <person name="Imamovic A."/>
            <person name="Ireland A."/>
            <person name="Larimer J."/>
            <person name="McCowan C."/>
            <person name="Murphy C."/>
            <person name="Pearson M."/>
            <person name="Poon T.W."/>
            <person name="Priest M."/>
            <person name="Roberts A."/>
            <person name="Saif S."/>
            <person name="Shea T."/>
            <person name="Sykes S."/>
            <person name="Wortman J."/>
            <person name="Nusbaum C."/>
            <person name="Birren B."/>
        </authorList>
    </citation>
    <scope>NUCLEOTIDE SEQUENCE [LARGE SCALE GENOMIC DNA]</scope>
    <source>
        <strain evidence="1">CJ02B3</strain>
    </source>
</reference>
<dbReference type="AlphaFoldDB" id="W2JGD2"/>
<name>W2JGD2_PHYNI</name>